<evidence type="ECO:0000313" key="2">
    <source>
        <dbReference type="Proteomes" id="UP000838878"/>
    </source>
</evidence>
<accession>A0A8J9YDB6</accession>
<reference evidence="1" key="1">
    <citation type="submission" date="2021-12" db="EMBL/GenBank/DDBJ databases">
        <authorList>
            <person name="Martin H S."/>
        </authorList>
    </citation>
    <scope>NUCLEOTIDE SEQUENCE</scope>
</reference>
<dbReference type="PANTHER" id="PTHR14938">
    <property type="entry name" value="HCLS1-ASSOCIATED PROTEIN X-1"/>
    <property type="match status" value="1"/>
</dbReference>
<dbReference type="GO" id="GO:0005739">
    <property type="term" value="C:mitochondrion"/>
    <property type="evidence" value="ECO:0007669"/>
    <property type="project" value="TreeGrafter"/>
</dbReference>
<dbReference type="GO" id="GO:0030136">
    <property type="term" value="C:clathrin-coated vesicle"/>
    <property type="evidence" value="ECO:0007669"/>
    <property type="project" value="TreeGrafter"/>
</dbReference>
<feature type="non-terminal residue" evidence="1">
    <location>
        <position position="240"/>
    </location>
</feature>
<organism evidence="1 2">
    <name type="scientific">Brenthis ino</name>
    <name type="common">lesser marbled fritillary</name>
    <dbReference type="NCBI Taxonomy" id="405034"/>
    <lineage>
        <taxon>Eukaryota</taxon>
        <taxon>Metazoa</taxon>
        <taxon>Ecdysozoa</taxon>
        <taxon>Arthropoda</taxon>
        <taxon>Hexapoda</taxon>
        <taxon>Insecta</taxon>
        <taxon>Pterygota</taxon>
        <taxon>Neoptera</taxon>
        <taxon>Endopterygota</taxon>
        <taxon>Lepidoptera</taxon>
        <taxon>Glossata</taxon>
        <taxon>Ditrysia</taxon>
        <taxon>Papilionoidea</taxon>
        <taxon>Nymphalidae</taxon>
        <taxon>Heliconiinae</taxon>
        <taxon>Argynnini</taxon>
        <taxon>Brenthis</taxon>
    </lineage>
</organism>
<dbReference type="EMBL" id="OV170224">
    <property type="protein sequence ID" value="CAH0723566.1"/>
    <property type="molecule type" value="Genomic_DNA"/>
</dbReference>
<protein>
    <submittedName>
        <fullName evidence="1">Uncharacterized protein</fullName>
    </submittedName>
</protein>
<name>A0A8J9YDB6_9NEOP</name>
<proteinExistence type="predicted"/>
<evidence type="ECO:0000313" key="1">
    <source>
        <dbReference type="EMBL" id="CAH0723566.1"/>
    </source>
</evidence>
<dbReference type="GO" id="GO:0016529">
    <property type="term" value="C:sarcoplasmic reticulum"/>
    <property type="evidence" value="ECO:0007669"/>
    <property type="project" value="TreeGrafter"/>
</dbReference>
<gene>
    <name evidence="1" type="ORF">BINO364_LOCUS9382</name>
</gene>
<sequence>MSNNNFMERIRSFFGLRPEPPRNDFRNPIWGSDDDDDGDELYTRQQLDIYKDPLELQQEFAKHMQEIFMNFGSIFGDMKSFFGKDFDSIGTITEFPTSNHEPETFDSNRIRDYYLKPGYHDSCNNSKQDMDLDGKISSQDISGLLKQKEDGQIVPGTPFSGTIIPGRPFCQTIITTSVTKPDGTVETRRIVKNGNEVIEETTTSVQPDRIPYFPYLPYPSPTDTTNMMLSQLGSFLRNFY</sequence>
<dbReference type="AlphaFoldDB" id="A0A8J9YDB6"/>
<dbReference type="Proteomes" id="UP000838878">
    <property type="component" value="Chromosome 4"/>
</dbReference>
<dbReference type="GO" id="GO:0015629">
    <property type="term" value="C:actin cytoskeleton"/>
    <property type="evidence" value="ECO:0007669"/>
    <property type="project" value="TreeGrafter"/>
</dbReference>
<dbReference type="PANTHER" id="PTHR14938:SF2">
    <property type="entry name" value="HCLS1-ASSOCIATED PROTEIN X-1"/>
    <property type="match status" value="1"/>
</dbReference>
<keyword evidence="2" id="KW-1185">Reference proteome</keyword>
<dbReference type="GO" id="GO:0030833">
    <property type="term" value="P:regulation of actin filament polymerization"/>
    <property type="evidence" value="ECO:0007669"/>
    <property type="project" value="TreeGrafter"/>
</dbReference>
<dbReference type="OrthoDB" id="5562606at2759"/>
<dbReference type="GO" id="GO:0016324">
    <property type="term" value="C:apical plasma membrane"/>
    <property type="evidence" value="ECO:0007669"/>
    <property type="project" value="TreeGrafter"/>
</dbReference>
<dbReference type="InterPro" id="IPR017248">
    <property type="entry name" value="HAX-1"/>
</dbReference>
<dbReference type="GO" id="GO:0043066">
    <property type="term" value="P:negative regulation of apoptotic process"/>
    <property type="evidence" value="ECO:0007669"/>
    <property type="project" value="InterPro"/>
</dbReference>